<dbReference type="Proteomes" id="UP000177309">
    <property type="component" value="Unassembled WGS sequence"/>
</dbReference>
<dbReference type="EMBL" id="MEUI01000002">
    <property type="protein sequence ID" value="OGC35408.1"/>
    <property type="molecule type" value="Genomic_DNA"/>
</dbReference>
<dbReference type="AlphaFoldDB" id="A0A1F4TRW4"/>
<gene>
    <name evidence="1" type="ORF">A2462_02565</name>
</gene>
<sequence length="136" mass="15645">MVDAATRSAVFKILELRPRTLSELINKLLELEPKGSIVWQDETKTLYVLGLWESSNSTFKFFPKAPTIPTYTNITPKKGGDFYNSRYEPALYGPALVMLTYNPDKTRNGSHLFPYLIGKGYTNFFFFYTLPDTKLR</sequence>
<protein>
    <submittedName>
        <fullName evidence="1">Uncharacterized protein</fullName>
    </submittedName>
</protein>
<organism evidence="1 2">
    <name type="scientific">candidate division WOR-1 bacterium RIFOXYC2_FULL_41_25</name>
    <dbReference type="NCBI Taxonomy" id="1802586"/>
    <lineage>
        <taxon>Bacteria</taxon>
        <taxon>Bacillati</taxon>
        <taxon>Saganbacteria</taxon>
    </lineage>
</organism>
<comment type="caution">
    <text evidence="1">The sequence shown here is derived from an EMBL/GenBank/DDBJ whole genome shotgun (WGS) entry which is preliminary data.</text>
</comment>
<evidence type="ECO:0000313" key="1">
    <source>
        <dbReference type="EMBL" id="OGC35408.1"/>
    </source>
</evidence>
<accession>A0A1F4TRW4</accession>
<proteinExistence type="predicted"/>
<name>A0A1F4TRW4_UNCSA</name>
<evidence type="ECO:0000313" key="2">
    <source>
        <dbReference type="Proteomes" id="UP000177309"/>
    </source>
</evidence>
<reference evidence="1 2" key="1">
    <citation type="journal article" date="2016" name="Nat. Commun.">
        <title>Thousands of microbial genomes shed light on interconnected biogeochemical processes in an aquifer system.</title>
        <authorList>
            <person name="Anantharaman K."/>
            <person name="Brown C.T."/>
            <person name="Hug L.A."/>
            <person name="Sharon I."/>
            <person name="Castelle C.J."/>
            <person name="Probst A.J."/>
            <person name="Thomas B.C."/>
            <person name="Singh A."/>
            <person name="Wilkins M.J."/>
            <person name="Karaoz U."/>
            <person name="Brodie E.L."/>
            <person name="Williams K.H."/>
            <person name="Hubbard S.S."/>
            <person name="Banfield J.F."/>
        </authorList>
    </citation>
    <scope>NUCLEOTIDE SEQUENCE [LARGE SCALE GENOMIC DNA]</scope>
</reference>